<sequence>MNSYILIALTDQLLLTEAAHAAAAATSAQQLEVKTSADPRDIARYAPKASAIVVDASTAAHVGAQAPAAPVYFLTPDPGPIEYEAALACHAQECFLVPAQSPQLLEALAATNTPGVAAASASQVLAVTGTAGGLGASTLAVSLSCALAPAALVDARAGAGGIDLLVGLEQTPGLRWPDLNIGAGKVDGADIHAVLPVSAGGVAVLSHARSTVDDPFELPTSALAACTTALSYHHPVVVDGMDVAPFSPDHVVVLTAAEVRAAAAAAGVVATLRARGINHSLVLRHRGWSSLSTAEVEDVVSTDVVAEIPTLRRLPRLVEEAGLNPPLPRRLQQACDLVLANAGWA</sequence>
<organism evidence="3 4">
    <name type="scientific">Corynebacterium phocae</name>
    <dbReference type="NCBI Taxonomy" id="161895"/>
    <lineage>
        <taxon>Bacteria</taxon>
        <taxon>Bacillati</taxon>
        <taxon>Actinomycetota</taxon>
        <taxon>Actinomycetes</taxon>
        <taxon>Mycobacteriales</taxon>
        <taxon>Corynebacteriaceae</taxon>
        <taxon>Corynebacterium</taxon>
    </lineage>
</organism>
<evidence type="ECO:0000256" key="1">
    <source>
        <dbReference type="SAM" id="SignalP"/>
    </source>
</evidence>
<keyword evidence="4" id="KW-1185">Reference proteome</keyword>
<proteinExistence type="predicted"/>
<feature type="signal peptide" evidence="1">
    <location>
        <begin position="1"/>
        <end position="21"/>
    </location>
</feature>
<dbReference type="EMBL" id="CP009249">
    <property type="protein sequence ID" value="APT91762.1"/>
    <property type="molecule type" value="Genomic_DNA"/>
</dbReference>
<gene>
    <name evidence="3" type="ORF">CPHO_01170</name>
</gene>
<evidence type="ECO:0000313" key="3">
    <source>
        <dbReference type="EMBL" id="APT91762.1"/>
    </source>
</evidence>
<evidence type="ECO:0000313" key="4">
    <source>
        <dbReference type="Proteomes" id="UP000185491"/>
    </source>
</evidence>
<protein>
    <recommendedName>
        <fullName evidence="2">Rv3660c-like CheY-like N-terminal domain-containing protein</fullName>
    </recommendedName>
</protein>
<feature type="chain" id="PRO_5038356742" description="Rv3660c-like CheY-like N-terminal domain-containing protein" evidence="1">
    <location>
        <begin position="22"/>
        <end position="345"/>
    </location>
</feature>
<name>A0A1L7D153_9CORY</name>
<dbReference type="Gene3D" id="3.40.50.300">
    <property type="entry name" value="P-loop containing nucleotide triphosphate hydrolases"/>
    <property type="match status" value="1"/>
</dbReference>
<dbReference type="KEGG" id="cpho:CPHO_01170"/>
<dbReference type="InterPro" id="IPR022521">
    <property type="entry name" value="Rv3660c"/>
</dbReference>
<feature type="domain" description="Rv3660c-like CheY-like N-terminal" evidence="2">
    <location>
        <begin position="9"/>
        <end position="115"/>
    </location>
</feature>
<reference evidence="3 4" key="1">
    <citation type="submission" date="2014-08" db="EMBL/GenBank/DDBJ databases">
        <title>Complete genome sequence of Corynebacterium phocae M408/89/1(T)(=DSM 44612(T)), isolated from the common seal (Phoca vitulina).</title>
        <authorList>
            <person name="Ruckert C."/>
            <person name="Albersmeier A."/>
            <person name="Winkler A."/>
            <person name="Kalinowski J."/>
        </authorList>
    </citation>
    <scope>NUCLEOTIDE SEQUENCE [LARGE SCALE GENOMIC DNA]</scope>
    <source>
        <strain evidence="3 4">M408/89/1</strain>
    </source>
</reference>
<accession>A0A1L7D153</accession>
<dbReference type="STRING" id="161895.CPHO_01170"/>
<dbReference type="InterPro" id="IPR059050">
    <property type="entry name" value="Rv3660c_N"/>
</dbReference>
<keyword evidence="1" id="KW-0732">Signal</keyword>
<dbReference type="RefSeq" id="WP_075732508.1">
    <property type="nucleotide sequence ID" value="NZ_CP009249.1"/>
</dbReference>
<dbReference type="InterPro" id="IPR027417">
    <property type="entry name" value="P-loop_NTPase"/>
</dbReference>
<dbReference type="Proteomes" id="UP000185491">
    <property type="component" value="Chromosome"/>
</dbReference>
<evidence type="ECO:0000259" key="2">
    <source>
        <dbReference type="Pfam" id="PF26563"/>
    </source>
</evidence>
<dbReference type="Pfam" id="PF26563">
    <property type="entry name" value="Rv3660c_N"/>
    <property type="match status" value="1"/>
</dbReference>
<dbReference type="AlphaFoldDB" id="A0A1L7D153"/>
<dbReference type="SUPFAM" id="SSF52540">
    <property type="entry name" value="P-loop containing nucleoside triphosphate hydrolases"/>
    <property type="match status" value="1"/>
</dbReference>
<dbReference type="NCBIfam" id="TIGR03815">
    <property type="entry name" value="CpaE_hom_Actino"/>
    <property type="match status" value="1"/>
</dbReference>
<dbReference type="OrthoDB" id="3252838at2"/>